<keyword evidence="1" id="KW-0808">Transferase</keyword>
<evidence type="ECO:0000313" key="8">
    <source>
        <dbReference type="EMBL" id="MCU6790936.1"/>
    </source>
</evidence>
<evidence type="ECO:0000259" key="7">
    <source>
        <dbReference type="PROSITE" id="PS50109"/>
    </source>
</evidence>
<dbReference type="SMART" id="SM00387">
    <property type="entry name" value="HATPase_c"/>
    <property type="match status" value="1"/>
</dbReference>
<keyword evidence="5" id="KW-0902">Two-component regulatory system</keyword>
<dbReference type="Proteomes" id="UP001652445">
    <property type="component" value="Unassembled WGS sequence"/>
</dbReference>
<evidence type="ECO:0000256" key="1">
    <source>
        <dbReference type="ARBA" id="ARBA00022679"/>
    </source>
</evidence>
<dbReference type="PANTHER" id="PTHR34220:SF7">
    <property type="entry name" value="SENSOR HISTIDINE KINASE YPDA"/>
    <property type="match status" value="1"/>
</dbReference>
<dbReference type="InterPro" id="IPR003594">
    <property type="entry name" value="HATPase_dom"/>
</dbReference>
<keyword evidence="9" id="KW-1185">Reference proteome</keyword>
<gene>
    <name evidence="8" type="ORF">OB236_02230</name>
</gene>
<evidence type="ECO:0000313" key="9">
    <source>
        <dbReference type="Proteomes" id="UP001652445"/>
    </source>
</evidence>
<keyword evidence="6" id="KW-0472">Membrane</keyword>
<reference evidence="8 9" key="1">
    <citation type="submission" date="2022-09" db="EMBL/GenBank/DDBJ databases">
        <authorList>
            <person name="Han X.L."/>
            <person name="Wang Q."/>
            <person name="Lu T."/>
        </authorList>
    </citation>
    <scope>NUCLEOTIDE SEQUENCE [LARGE SCALE GENOMIC DNA]</scope>
    <source>
        <strain evidence="8 9">WQ 127069</strain>
    </source>
</reference>
<keyword evidence="3 8" id="KW-0418">Kinase</keyword>
<comment type="caution">
    <text evidence="8">The sequence shown here is derived from an EMBL/GenBank/DDBJ whole genome shotgun (WGS) entry which is preliminary data.</text>
</comment>
<dbReference type="PROSITE" id="PS50109">
    <property type="entry name" value="HIS_KIN"/>
    <property type="match status" value="1"/>
</dbReference>
<evidence type="ECO:0000256" key="6">
    <source>
        <dbReference type="SAM" id="Phobius"/>
    </source>
</evidence>
<evidence type="ECO:0000256" key="2">
    <source>
        <dbReference type="ARBA" id="ARBA00022741"/>
    </source>
</evidence>
<sequence>MNTILVLIILLSFVTLGIGMYNRVSGLLLKETKQSINYTTEVLDRDIHQMQEDIDRLAKGMYTNNELGMLVHTFPDFSHPQYVNNQISSYLYMKNMLSTRPYVDSVYVYRGNQAVLQFGAQVKKPEERISSLAAYPTIDQLPSLTQYWLPVRAPDDPPEKPHFISVFMNYYDNSSLLKSGLLQINMELTPVFRILTNNVTGNRKFYVITRDGQLLFGTDSNNMDRIMGQLRTVPNHSREGLEMELDSKSYLVTQYPSQYGDWVIINAVPTAEINYSSRSVLEFMVIFMIIAGTLILSLSIFISSRMLKPVTTLTRLLQSINFDKKIEWTFRNDMTPLMGASHEIGLFSRTFGKMMDRLEAYTVEIEQASARQRNLELELLLSQIKPHFLYNTLESFCGLAKLKRTDDIYKLAKSLGLFYRISLSKGAAIITVREELEHVNSYLLIEKMKYNDRFDYHIEMEPSLQSVHMLKLLLQPIVENAIAHGIRHVEHKGFILIYVHKNEEFMEFLVKDNGFGISPSMMQQLNNQTFVSTGSGGFGISNIKERMQLFYGDSCSLLYTSPAQGGTEVTLRIPLRETDSS</sequence>
<evidence type="ECO:0000256" key="3">
    <source>
        <dbReference type="ARBA" id="ARBA00022777"/>
    </source>
</evidence>
<keyword evidence="6" id="KW-1133">Transmembrane helix</keyword>
<dbReference type="Pfam" id="PF02518">
    <property type="entry name" value="HATPase_c"/>
    <property type="match status" value="1"/>
</dbReference>
<accession>A0ABT2U8J0</accession>
<dbReference type="InterPro" id="IPR050640">
    <property type="entry name" value="Bact_2-comp_sensor_kinase"/>
</dbReference>
<feature type="domain" description="Histidine kinase" evidence="7">
    <location>
        <begin position="474"/>
        <end position="577"/>
    </location>
</feature>
<dbReference type="Gene3D" id="6.10.340.10">
    <property type="match status" value="1"/>
</dbReference>
<dbReference type="Pfam" id="PF06580">
    <property type="entry name" value="His_kinase"/>
    <property type="match status" value="1"/>
</dbReference>
<organism evidence="8 9">
    <name type="scientific">Paenibacillus baimaensis</name>
    <dbReference type="NCBI Taxonomy" id="2982185"/>
    <lineage>
        <taxon>Bacteria</taxon>
        <taxon>Bacillati</taxon>
        <taxon>Bacillota</taxon>
        <taxon>Bacilli</taxon>
        <taxon>Bacillales</taxon>
        <taxon>Paenibacillaceae</taxon>
        <taxon>Paenibacillus</taxon>
    </lineage>
</organism>
<keyword evidence="4" id="KW-0067">ATP-binding</keyword>
<dbReference type="InterPro" id="IPR010559">
    <property type="entry name" value="Sig_transdc_His_kin_internal"/>
</dbReference>
<keyword evidence="2" id="KW-0547">Nucleotide-binding</keyword>
<proteinExistence type="predicted"/>
<protein>
    <submittedName>
        <fullName evidence="8">Sensor histidine kinase</fullName>
    </submittedName>
</protein>
<evidence type="ECO:0000256" key="5">
    <source>
        <dbReference type="ARBA" id="ARBA00023012"/>
    </source>
</evidence>
<dbReference type="SUPFAM" id="SSF55874">
    <property type="entry name" value="ATPase domain of HSP90 chaperone/DNA topoisomerase II/histidine kinase"/>
    <property type="match status" value="1"/>
</dbReference>
<dbReference type="InterPro" id="IPR036890">
    <property type="entry name" value="HATPase_C_sf"/>
</dbReference>
<dbReference type="EMBL" id="JAOQIO010000007">
    <property type="protein sequence ID" value="MCU6790936.1"/>
    <property type="molecule type" value="Genomic_DNA"/>
</dbReference>
<dbReference type="Gene3D" id="3.30.565.10">
    <property type="entry name" value="Histidine kinase-like ATPase, C-terminal domain"/>
    <property type="match status" value="1"/>
</dbReference>
<dbReference type="PANTHER" id="PTHR34220">
    <property type="entry name" value="SENSOR HISTIDINE KINASE YPDA"/>
    <property type="match status" value="1"/>
</dbReference>
<dbReference type="GO" id="GO:0016301">
    <property type="term" value="F:kinase activity"/>
    <property type="evidence" value="ECO:0007669"/>
    <property type="project" value="UniProtKB-KW"/>
</dbReference>
<dbReference type="InterPro" id="IPR005467">
    <property type="entry name" value="His_kinase_dom"/>
</dbReference>
<feature type="transmembrane region" description="Helical" evidence="6">
    <location>
        <begin position="283"/>
        <end position="302"/>
    </location>
</feature>
<evidence type="ECO:0000256" key="4">
    <source>
        <dbReference type="ARBA" id="ARBA00022840"/>
    </source>
</evidence>
<name>A0ABT2U8J0_9BACL</name>
<keyword evidence="6" id="KW-0812">Transmembrane</keyword>